<dbReference type="eggNOG" id="ENOG5032YE3">
    <property type="taxonomic scope" value="Bacteria"/>
</dbReference>
<keyword evidence="2" id="KW-1185">Reference proteome</keyword>
<dbReference type="HOGENOM" id="CLU_1160379_0_0_5"/>
<protein>
    <submittedName>
        <fullName evidence="1">Uncharacterized protein</fullName>
    </submittedName>
</protein>
<evidence type="ECO:0000313" key="1">
    <source>
        <dbReference type="EMBL" id="AEI95294.1"/>
    </source>
</evidence>
<dbReference type="AlphaFoldDB" id="F7ZL88"/>
<evidence type="ECO:0000313" key="2">
    <source>
        <dbReference type="Proteomes" id="UP000001353"/>
    </source>
</evidence>
<dbReference type="Proteomes" id="UP000001353">
    <property type="component" value="Chromosome"/>
</dbReference>
<gene>
    <name evidence="1" type="ordered locus">RLO149_c033530</name>
</gene>
<proteinExistence type="predicted"/>
<dbReference type="EMBL" id="CP002623">
    <property type="protein sequence ID" value="AEI95294.1"/>
    <property type="molecule type" value="Genomic_DNA"/>
</dbReference>
<name>F7ZL88_ROSLO</name>
<sequence length="239" mass="27606">MVPSHEWFDQSFKKITDTHELPKPISHLDEVRYRLPNQSGFDAILLKLARYISGLNAGKLLLTNGFLQELCSLQRTLDEIHEDIFFLSLPHFGFEKSADHDNYLNAFWEEEPEFTTFSGKQKNRHQVPRRKIRSYLANINNDGAVDHSAIATSAYLSRLYSGYVHAAAPQILELFDPQKAVFRLTGFKDSPLLLDHASDFENQFFRGVMAVHIVARIKNIDDLAREAFEMHNRLECHFN</sequence>
<reference evidence="1 2" key="1">
    <citation type="journal article" date="2011" name="BMC Genomics">
        <title>Comparative genome analysis and genome-guided physiological analysis of Roseobacter litoralis.</title>
        <authorList>
            <person name="Kalhoefer D."/>
            <person name="Thole S."/>
            <person name="Voget S."/>
            <person name="Lehmann R."/>
            <person name="Liesegang H."/>
            <person name="Wollher A."/>
            <person name="Daniel R."/>
            <person name="Simon M."/>
            <person name="Brinkhoff T."/>
        </authorList>
    </citation>
    <scope>NUCLEOTIDE SEQUENCE [LARGE SCALE GENOMIC DNA]</scope>
    <source>
        <strain evidence="2">ATCC 49566 / DSM 6996 / JCM 21268 / NBRC 15278 / OCh 149</strain>
    </source>
</reference>
<dbReference type="KEGG" id="rli:RLO149_c033530"/>
<accession>F7ZL88</accession>
<organism evidence="1 2">
    <name type="scientific">Roseobacter litoralis (strain ATCC 49566 / DSM 6996 / JCM 21268 / NBRC 15278 / OCh 149)</name>
    <dbReference type="NCBI Taxonomy" id="391595"/>
    <lineage>
        <taxon>Bacteria</taxon>
        <taxon>Pseudomonadati</taxon>
        <taxon>Pseudomonadota</taxon>
        <taxon>Alphaproteobacteria</taxon>
        <taxon>Rhodobacterales</taxon>
        <taxon>Roseobacteraceae</taxon>
        <taxon>Roseobacter</taxon>
    </lineage>
</organism>